<feature type="transmembrane region" description="Helical" evidence="7">
    <location>
        <begin position="566"/>
        <end position="593"/>
    </location>
</feature>
<dbReference type="InterPro" id="IPR020846">
    <property type="entry name" value="MFS_dom"/>
</dbReference>
<feature type="transmembrane region" description="Helical" evidence="7">
    <location>
        <begin position="316"/>
        <end position="340"/>
    </location>
</feature>
<feature type="transmembrane region" description="Helical" evidence="7">
    <location>
        <begin position="425"/>
        <end position="444"/>
    </location>
</feature>
<feature type="region of interest" description="Disordered" evidence="6">
    <location>
        <begin position="28"/>
        <end position="142"/>
    </location>
</feature>
<dbReference type="Gene3D" id="1.20.1250.20">
    <property type="entry name" value="MFS general substrate transporter like domains"/>
    <property type="match status" value="1"/>
</dbReference>
<reference evidence="9" key="2">
    <citation type="submission" date="2021-08" db="EMBL/GenBank/DDBJ databases">
        <authorList>
            <person name="Gostincar C."/>
            <person name="Sun X."/>
            <person name="Song Z."/>
            <person name="Gunde-Cimerman N."/>
        </authorList>
    </citation>
    <scope>NUCLEOTIDE SEQUENCE</scope>
    <source>
        <strain evidence="9">EXF-8016</strain>
    </source>
</reference>
<feature type="transmembrane region" description="Helical" evidence="7">
    <location>
        <begin position="191"/>
        <end position="210"/>
    </location>
</feature>
<feature type="transmembrane region" description="Helical" evidence="7">
    <location>
        <begin position="352"/>
        <end position="369"/>
    </location>
</feature>
<feature type="non-terminal residue" evidence="9">
    <location>
        <position position="1"/>
    </location>
</feature>
<reference evidence="9" key="1">
    <citation type="journal article" date="2021" name="J Fungi (Basel)">
        <title>Virulence traits and population genomics of the black yeast Aureobasidium melanogenum.</title>
        <authorList>
            <person name="Cernosa A."/>
            <person name="Sun X."/>
            <person name="Gostincar C."/>
            <person name="Fang C."/>
            <person name="Gunde-Cimerman N."/>
            <person name="Song Z."/>
        </authorList>
    </citation>
    <scope>NUCLEOTIDE SEQUENCE</scope>
    <source>
        <strain evidence="9">EXF-8016</strain>
    </source>
</reference>
<feature type="transmembrane region" description="Helical" evidence="7">
    <location>
        <begin position="464"/>
        <end position="487"/>
    </location>
</feature>
<evidence type="ECO:0000256" key="3">
    <source>
        <dbReference type="ARBA" id="ARBA00022692"/>
    </source>
</evidence>
<feature type="transmembrane region" description="Helical" evidence="7">
    <location>
        <begin position="599"/>
        <end position="623"/>
    </location>
</feature>
<dbReference type="EMBL" id="JAHFYH010000027">
    <property type="protein sequence ID" value="KAH0222787.1"/>
    <property type="molecule type" value="Genomic_DNA"/>
</dbReference>
<dbReference type="InterPro" id="IPR036259">
    <property type="entry name" value="MFS_trans_sf"/>
</dbReference>
<evidence type="ECO:0000256" key="7">
    <source>
        <dbReference type="SAM" id="Phobius"/>
    </source>
</evidence>
<dbReference type="AlphaFoldDB" id="A0A9P8GK85"/>
<feature type="domain" description="Major facilitator superfamily (MFS) profile" evidence="8">
    <location>
        <begin position="193"/>
        <end position="627"/>
    </location>
</feature>
<keyword evidence="3 7" id="KW-0812">Transmembrane</keyword>
<dbReference type="FunFam" id="1.20.1250.20:FF:000082">
    <property type="entry name" value="MFS multidrug transporter, putative"/>
    <property type="match status" value="1"/>
</dbReference>
<keyword evidence="4 7" id="KW-1133">Transmembrane helix</keyword>
<feature type="transmembrane region" description="Helical" evidence="7">
    <location>
        <begin position="508"/>
        <end position="527"/>
    </location>
</feature>
<evidence type="ECO:0000256" key="1">
    <source>
        <dbReference type="ARBA" id="ARBA00004141"/>
    </source>
</evidence>
<keyword evidence="5 7" id="KW-0472">Membrane</keyword>
<evidence type="ECO:0000256" key="4">
    <source>
        <dbReference type="ARBA" id="ARBA00022989"/>
    </source>
</evidence>
<proteinExistence type="inferred from homology"/>
<dbReference type="OrthoDB" id="3936150at2759"/>
<dbReference type="PANTHER" id="PTHR23502:SF47">
    <property type="entry name" value="MAJOR FACILITATOR SUPERFAMILY (MFS) PROFILE DOMAIN-CONTAINING PROTEIN-RELATED"/>
    <property type="match status" value="1"/>
</dbReference>
<feature type="transmembrane region" description="Helical" evidence="7">
    <location>
        <begin position="259"/>
        <end position="276"/>
    </location>
</feature>
<dbReference type="Proteomes" id="UP000767238">
    <property type="component" value="Unassembled WGS sequence"/>
</dbReference>
<evidence type="ECO:0000256" key="2">
    <source>
        <dbReference type="ARBA" id="ARBA00008335"/>
    </source>
</evidence>
<evidence type="ECO:0000256" key="5">
    <source>
        <dbReference type="ARBA" id="ARBA00023136"/>
    </source>
</evidence>
<comment type="subcellular location">
    <subcellularLocation>
        <location evidence="1">Membrane</location>
        <topology evidence="1">Multi-pass membrane protein</topology>
    </subcellularLocation>
</comment>
<feature type="compositionally biased region" description="Polar residues" evidence="6">
    <location>
        <begin position="129"/>
        <end position="142"/>
    </location>
</feature>
<feature type="transmembrane region" description="Helical" evidence="7">
    <location>
        <begin position="288"/>
        <end position="309"/>
    </location>
</feature>
<feature type="transmembrane region" description="Helical" evidence="7">
    <location>
        <begin position="230"/>
        <end position="247"/>
    </location>
</feature>
<feature type="transmembrane region" description="Helical" evidence="7">
    <location>
        <begin position="533"/>
        <end position="554"/>
    </location>
</feature>
<protein>
    <submittedName>
        <fullName evidence="9">MFS general substrate transporter</fullName>
    </submittedName>
</protein>
<dbReference type="GO" id="GO:0022857">
    <property type="term" value="F:transmembrane transporter activity"/>
    <property type="evidence" value="ECO:0007669"/>
    <property type="project" value="InterPro"/>
</dbReference>
<dbReference type="PANTHER" id="PTHR23502">
    <property type="entry name" value="MAJOR FACILITATOR SUPERFAMILY"/>
    <property type="match status" value="1"/>
</dbReference>
<accession>A0A9P8GK85</accession>
<dbReference type="GO" id="GO:0005886">
    <property type="term" value="C:plasma membrane"/>
    <property type="evidence" value="ECO:0007669"/>
    <property type="project" value="TreeGrafter"/>
</dbReference>
<feature type="compositionally biased region" description="Basic and acidic residues" evidence="6">
    <location>
        <begin position="90"/>
        <end position="126"/>
    </location>
</feature>
<organism evidence="9 10">
    <name type="scientific">Aureobasidium melanogenum</name>
    <name type="common">Aureobasidium pullulans var. melanogenum</name>
    <dbReference type="NCBI Taxonomy" id="46634"/>
    <lineage>
        <taxon>Eukaryota</taxon>
        <taxon>Fungi</taxon>
        <taxon>Dikarya</taxon>
        <taxon>Ascomycota</taxon>
        <taxon>Pezizomycotina</taxon>
        <taxon>Dothideomycetes</taxon>
        <taxon>Dothideomycetidae</taxon>
        <taxon>Dothideales</taxon>
        <taxon>Saccotheciaceae</taxon>
        <taxon>Aureobasidium</taxon>
    </lineage>
</organism>
<sequence>MQSYLQYHRFRRTLEAQIETDRNRTRAIERANQDLPPIDASRAADAEKDVERGESTTSSGDHTAVDDVTLGATAEDSSRRTGPEEEEEKYDIGADHDPSDPGERRDELPPNSHDMEARRRQGDADLSRMPTTKSGRSGLSRTGTALGQILTGVKVRKREEHEGGEGNVFIVDFQGDKDSLNPHNWGWGIRIYITFMVASIGFVVGVASSIDSIAIQPASQEFGISEVAETLATGLYLIGFGVGALFAGPFSETLGRNPVYIVTLVIYMAFLAGAGASQTYQQQFATRFFAGFFGSTPLVCAGGSLSDIWNPSERTLMFPIFANAAFLGPILGPMIGGFIVQSSLISWRWTEWITIIMSGLVLALVFFTLPETFPPILLKWKAAHLRKITNDERYRAEVEVRMDPFLTRLGRACYRPFLLTATEPIILLIALYLTVVYIILFTFLDGYDYIFGQIHHVSTGVEGLCFLGIAVGLFLASPLVFLIRHLAAKGMEKAKAEGKDKLPPEFRLWYAMIGAPTIPISMFWMGWTSDSNISIWSPLAASVLFGFGILCVFISSYQYIIDAYEIFAASALASITLIRYVAAGAMTIVGVPFYKNLGVHYTCTILACISAAMVPIPYLFYFYGHKIRARSKYAPDD</sequence>
<gene>
    <name evidence="9" type="ORF">KCV03_g4578</name>
</gene>
<evidence type="ECO:0000313" key="9">
    <source>
        <dbReference type="EMBL" id="KAH0222787.1"/>
    </source>
</evidence>
<dbReference type="CDD" id="cd17323">
    <property type="entry name" value="MFS_Tpo1_MDR_like"/>
    <property type="match status" value="1"/>
</dbReference>
<evidence type="ECO:0000256" key="6">
    <source>
        <dbReference type="SAM" id="MobiDB-lite"/>
    </source>
</evidence>
<dbReference type="PROSITE" id="PS50850">
    <property type="entry name" value="MFS"/>
    <property type="match status" value="1"/>
</dbReference>
<dbReference type="SUPFAM" id="SSF103473">
    <property type="entry name" value="MFS general substrate transporter"/>
    <property type="match status" value="1"/>
</dbReference>
<comment type="similarity">
    <text evidence="2">Belongs to the major facilitator superfamily.</text>
</comment>
<evidence type="ECO:0000313" key="10">
    <source>
        <dbReference type="Proteomes" id="UP000767238"/>
    </source>
</evidence>
<evidence type="ECO:0000259" key="8">
    <source>
        <dbReference type="PROSITE" id="PS50850"/>
    </source>
</evidence>
<feature type="compositionally biased region" description="Basic and acidic residues" evidence="6">
    <location>
        <begin position="42"/>
        <end position="54"/>
    </location>
</feature>
<dbReference type="InterPro" id="IPR011701">
    <property type="entry name" value="MFS"/>
</dbReference>
<comment type="caution">
    <text evidence="9">The sequence shown here is derived from an EMBL/GenBank/DDBJ whole genome shotgun (WGS) entry which is preliminary data.</text>
</comment>
<name>A0A9P8GK85_AURME</name>
<dbReference type="Pfam" id="PF07690">
    <property type="entry name" value="MFS_1"/>
    <property type="match status" value="1"/>
</dbReference>